<feature type="region of interest" description="Disordered" evidence="1">
    <location>
        <begin position="73"/>
        <end position="104"/>
    </location>
</feature>
<proteinExistence type="predicted"/>
<gene>
    <name evidence="2" type="ORF">NTEN_LOCUS2359</name>
    <name evidence="3" type="ORF">NTEN_LOCUS2362</name>
</gene>
<accession>A0A6H5G1B9</accession>
<feature type="compositionally biased region" description="Basic residues" evidence="1">
    <location>
        <begin position="37"/>
        <end position="52"/>
    </location>
</feature>
<feature type="non-terminal residue" evidence="3">
    <location>
        <position position="104"/>
    </location>
</feature>
<keyword evidence="4" id="KW-1185">Reference proteome</keyword>
<evidence type="ECO:0000313" key="2">
    <source>
        <dbReference type="EMBL" id="CAA9995568.1"/>
    </source>
</evidence>
<reference evidence="3 4" key="1">
    <citation type="submission" date="2020-02" db="EMBL/GenBank/DDBJ databases">
        <authorList>
            <person name="Ferguson B K."/>
        </authorList>
    </citation>
    <scope>NUCLEOTIDE SEQUENCE [LARGE SCALE GENOMIC DNA]</scope>
</reference>
<name>A0A6H5G1B9_9HEMI</name>
<evidence type="ECO:0000256" key="1">
    <source>
        <dbReference type="SAM" id="MobiDB-lite"/>
    </source>
</evidence>
<organism evidence="3 4">
    <name type="scientific">Nesidiocoris tenuis</name>
    <dbReference type="NCBI Taxonomy" id="355587"/>
    <lineage>
        <taxon>Eukaryota</taxon>
        <taxon>Metazoa</taxon>
        <taxon>Ecdysozoa</taxon>
        <taxon>Arthropoda</taxon>
        <taxon>Hexapoda</taxon>
        <taxon>Insecta</taxon>
        <taxon>Pterygota</taxon>
        <taxon>Neoptera</taxon>
        <taxon>Paraneoptera</taxon>
        <taxon>Hemiptera</taxon>
        <taxon>Heteroptera</taxon>
        <taxon>Panheteroptera</taxon>
        <taxon>Cimicomorpha</taxon>
        <taxon>Miridae</taxon>
        <taxon>Dicyphina</taxon>
        <taxon>Nesidiocoris</taxon>
    </lineage>
</organism>
<dbReference type="EMBL" id="CADCXU010003647">
    <property type="protein sequence ID" value="CAA9995571.1"/>
    <property type="molecule type" value="Genomic_DNA"/>
</dbReference>
<evidence type="ECO:0000313" key="3">
    <source>
        <dbReference type="EMBL" id="CAA9995571.1"/>
    </source>
</evidence>
<feature type="region of interest" description="Disordered" evidence="1">
    <location>
        <begin position="37"/>
        <end position="59"/>
    </location>
</feature>
<sequence>MSGRGGVQDQTYSSNGCPLRLALSALRTFFLKFPNKRHSKKFLPRNGRRQDRRPRTSPELTLKGCFAKREGLATSTARKASPSAGEAVRSVRRKINQGGSGYSA</sequence>
<dbReference type="AlphaFoldDB" id="A0A6H5G1B9"/>
<dbReference type="EMBL" id="CADCXU010003636">
    <property type="protein sequence ID" value="CAA9995568.1"/>
    <property type="molecule type" value="Genomic_DNA"/>
</dbReference>
<evidence type="ECO:0000313" key="4">
    <source>
        <dbReference type="Proteomes" id="UP000479000"/>
    </source>
</evidence>
<protein>
    <submittedName>
        <fullName evidence="3">Uncharacterized protein</fullName>
    </submittedName>
</protein>
<dbReference type="Proteomes" id="UP000479000">
    <property type="component" value="Unassembled WGS sequence"/>
</dbReference>